<dbReference type="InterPro" id="IPR036866">
    <property type="entry name" value="RibonucZ/Hydroxyglut_hydro"/>
</dbReference>
<accession>I2PYS6</accession>
<dbReference type="InterPro" id="IPR041712">
    <property type="entry name" value="DHPS-like_MBL-fold"/>
</dbReference>
<dbReference type="HOGENOM" id="CLU_036012_2_0_7"/>
<dbReference type="InterPro" id="IPR001279">
    <property type="entry name" value="Metallo-B-lactamas"/>
</dbReference>
<keyword evidence="2" id="KW-0378">Hydrolase</keyword>
<dbReference type="PANTHER" id="PTHR13754:SF18">
    <property type="entry name" value="7,8-DIHYDROPTERIN-6-METHYL-4-(BETA-D-RIBOFURANOSYL)-AMINOBENZENE-5'-PHOSPHATE SYNTHASE"/>
    <property type="match status" value="1"/>
</dbReference>
<feature type="domain" description="Metallo-beta-lactamase" evidence="1">
    <location>
        <begin position="49"/>
        <end position="113"/>
    </location>
</feature>
<name>I2PYS6_9BACT</name>
<dbReference type="EMBL" id="JH600068">
    <property type="protein sequence ID" value="EIG52682.1"/>
    <property type="molecule type" value="Genomic_DNA"/>
</dbReference>
<proteinExistence type="predicted"/>
<dbReference type="STRING" id="596152.DesU5LDRAFT_0981"/>
<gene>
    <name evidence="2" type="ORF">DesU5LDRAFT_0981</name>
</gene>
<sequence>MHTQPVEPVERVSVTTLIDNSLDHFLLESTPVMKRPLLSWSKSPVAEHGLSLLVEFEKAGETHTVLLDTGLSDLALWHNMDVLGLDPDRIEAVILSHGHMDHIGGLPGFLARTSRGCDLISHPGAYCRRRLNIPGQGPQPELPALDAAALAEAGATIRTAPDPTLWFSDMLLTLGEIERTTAFERGFPWAEIHEGGQWLADPFCDDQALVFDVKGKGLVVISGCAHAGIINSVRYAQKVTGTQTILAVMGGFHLTGPLFEPIIDQTVAAMRELAPAHLIPMHCTGWKSTHAFAAAMPGQFLQSSVGTRYDFT</sequence>
<dbReference type="SUPFAM" id="SSF56281">
    <property type="entry name" value="Metallo-hydrolase/oxidoreductase"/>
    <property type="match status" value="1"/>
</dbReference>
<dbReference type="InterPro" id="IPR052926">
    <property type="entry name" value="Metallo-beta-lactamase_dom"/>
</dbReference>
<protein>
    <submittedName>
        <fullName evidence="2">Metal-dependent hydrolase, beta-lactamase superfamily II</fullName>
    </submittedName>
</protein>
<dbReference type="CDD" id="cd07713">
    <property type="entry name" value="DHPS-like_MBL-fold"/>
    <property type="match status" value="1"/>
</dbReference>
<dbReference type="GO" id="GO:0016787">
    <property type="term" value="F:hydrolase activity"/>
    <property type="evidence" value="ECO:0007669"/>
    <property type="project" value="UniProtKB-KW"/>
</dbReference>
<dbReference type="Pfam" id="PF00753">
    <property type="entry name" value="Lactamase_B"/>
    <property type="match status" value="1"/>
</dbReference>
<dbReference type="AlphaFoldDB" id="I2PYS6"/>
<dbReference type="eggNOG" id="COG1237">
    <property type="taxonomic scope" value="Bacteria"/>
</dbReference>
<reference evidence="2" key="1">
    <citation type="submission" date="2011-11" db="EMBL/GenBank/DDBJ databases">
        <title>Improved High-Quality Draft sequence of Desulfovibrio sp. U5L.</title>
        <authorList>
            <consortium name="US DOE Joint Genome Institute"/>
            <person name="Lucas S."/>
            <person name="Han J."/>
            <person name="Lapidus A."/>
            <person name="Cheng J.-F."/>
            <person name="Goodwin L."/>
            <person name="Pitluck S."/>
            <person name="Peters L."/>
            <person name="Ovchinnikova G."/>
            <person name="Held B."/>
            <person name="Detter J.C."/>
            <person name="Han C."/>
            <person name="Tapia R."/>
            <person name="Land M."/>
            <person name="Hauser L."/>
            <person name="Kyrpides N."/>
            <person name="Ivanova N."/>
            <person name="Pagani I."/>
            <person name="Gabster J."/>
            <person name="Walker C."/>
            <person name="Stolyar S."/>
            <person name="Stahl D."/>
            <person name="Arkin A."/>
            <person name="Dehal P."/>
            <person name="Hazen T."/>
            <person name="Woyke T."/>
        </authorList>
    </citation>
    <scope>NUCLEOTIDE SEQUENCE [LARGE SCALE GENOMIC DNA]</scope>
    <source>
        <strain evidence="2">U5L</strain>
    </source>
</reference>
<dbReference type="GO" id="GO:0016740">
    <property type="term" value="F:transferase activity"/>
    <property type="evidence" value="ECO:0007669"/>
    <property type="project" value="TreeGrafter"/>
</dbReference>
<dbReference type="Gene3D" id="3.60.15.10">
    <property type="entry name" value="Ribonuclease Z/Hydroxyacylglutathione hydrolase-like"/>
    <property type="match status" value="1"/>
</dbReference>
<evidence type="ECO:0000313" key="2">
    <source>
        <dbReference type="EMBL" id="EIG52682.1"/>
    </source>
</evidence>
<dbReference type="PANTHER" id="PTHR13754">
    <property type="entry name" value="METALLO-BETA-LACTAMASE SUPERFAMILY PROTEIN"/>
    <property type="match status" value="1"/>
</dbReference>
<evidence type="ECO:0000259" key="1">
    <source>
        <dbReference type="Pfam" id="PF00753"/>
    </source>
</evidence>
<organism evidence="2">
    <name type="scientific">Desulfovibrio sp. U5L</name>
    <dbReference type="NCBI Taxonomy" id="596152"/>
    <lineage>
        <taxon>Bacteria</taxon>
        <taxon>Pseudomonadati</taxon>
        <taxon>Thermodesulfobacteriota</taxon>
        <taxon>Desulfovibrionia</taxon>
        <taxon>Desulfovibrionales</taxon>
        <taxon>Desulfovibrionaceae</taxon>
        <taxon>Desulfovibrio</taxon>
    </lineage>
</organism>
<dbReference type="OrthoDB" id="9803916at2"/>